<dbReference type="EMBL" id="JACGCI010000233">
    <property type="protein sequence ID" value="KAF6741585.1"/>
    <property type="molecule type" value="Genomic_DNA"/>
</dbReference>
<dbReference type="EMBL" id="JACGCI010000233">
    <property type="protein sequence ID" value="KAF6741589.1"/>
    <property type="molecule type" value="Genomic_DNA"/>
</dbReference>
<keyword evidence="4" id="KW-1185">Reference proteome</keyword>
<evidence type="ECO:0000313" key="3">
    <source>
        <dbReference type="EMBL" id="KAF6741589.1"/>
    </source>
</evidence>
<feature type="region of interest" description="Disordered" evidence="1">
    <location>
        <begin position="85"/>
        <end position="106"/>
    </location>
</feature>
<evidence type="ECO:0000313" key="2">
    <source>
        <dbReference type="EMBL" id="KAF6741585.1"/>
    </source>
</evidence>
<accession>A0A8H6LTF3</accession>
<protein>
    <submittedName>
        <fullName evidence="3">Uncharacterized protein</fullName>
    </submittedName>
</protein>
<evidence type="ECO:0000313" key="4">
    <source>
        <dbReference type="Proteomes" id="UP000521943"/>
    </source>
</evidence>
<gene>
    <name evidence="2" type="ORF">DFP72DRAFT_943017</name>
    <name evidence="3" type="ORF">DFP72DRAFT_943025</name>
</gene>
<name>A0A8H6LTF3_9AGAR</name>
<evidence type="ECO:0000256" key="1">
    <source>
        <dbReference type="SAM" id="MobiDB-lite"/>
    </source>
</evidence>
<dbReference type="AlphaFoldDB" id="A0A8H6LTF3"/>
<proteinExistence type="predicted"/>
<feature type="region of interest" description="Disordered" evidence="1">
    <location>
        <begin position="1"/>
        <end position="28"/>
    </location>
</feature>
<reference evidence="3 4" key="1">
    <citation type="submission" date="2020-07" db="EMBL/GenBank/DDBJ databases">
        <title>Comparative genomics of pyrophilous fungi reveals a link between fire events and developmental genes.</title>
        <authorList>
            <consortium name="DOE Joint Genome Institute"/>
            <person name="Steindorff A.S."/>
            <person name="Carver A."/>
            <person name="Calhoun S."/>
            <person name="Stillman K."/>
            <person name="Liu H."/>
            <person name="Lipzen A."/>
            <person name="Pangilinan J."/>
            <person name="Labutti K."/>
            <person name="Bruns T.D."/>
            <person name="Grigoriev I.V."/>
        </authorList>
    </citation>
    <scope>NUCLEOTIDE SEQUENCE [LARGE SCALE GENOMIC DNA]</scope>
    <source>
        <strain evidence="3 4">CBS 144469</strain>
    </source>
</reference>
<dbReference type="Proteomes" id="UP000521943">
    <property type="component" value="Unassembled WGS sequence"/>
</dbReference>
<sequence>MAAKASAYAMRHAETTLDEGSTSIRPTRHTTDLRPLTRQIVDDDHDERTQLKQLQYKSYDGRLRGEGARSCTVVRTAGQWGRRAPRDGYRVPLTTTTPQTSREKRGDCCVNRLGGRAKRRWAQGSWSMDTGQGYLRAGEPIQGWRRSEIVTQNTSGPPPDVAAQHTSILTQKAVPTDARPFRRHVQHLGPGRLAMAWGQGRSPAAAMSCPPRPTQSIP</sequence>
<organism evidence="3 4">
    <name type="scientific">Ephemerocybe angulata</name>
    <dbReference type="NCBI Taxonomy" id="980116"/>
    <lineage>
        <taxon>Eukaryota</taxon>
        <taxon>Fungi</taxon>
        <taxon>Dikarya</taxon>
        <taxon>Basidiomycota</taxon>
        <taxon>Agaricomycotina</taxon>
        <taxon>Agaricomycetes</taxon>
        <taxon>Agaricomycetidae</taxon>
        <taxon>Agaricales</taxon>
        <taxon>Agaricineae</taxon>
        <taxon>Psathyrellaceae</taxon>
        <taxon>Ephemerocybe</taxon>
    </lineage>
</organism>
<comment type="caution">
    <text evidence="3">The sequence shown here is derived from an EMBL/GenBank/DDBJ whole genome shotgun (WGS) entry which is preliminary data.</text>
</comment>